<dbReference type="EMBL" id="CAJJDP010000070">
    <property type="protein sequence ID" value="CAD8178859.1"/>
    <property type="molecule type" value="Genomic_DNA"/>
</dbReference>
<comment type="caution">
    <text evidence="2">The sequence shown here is derived from an EMBL/GenBank/DDBJ whole genome shotgun (WGS) entry which is preliminary data.</text>
</comment>
<name>A0A8S1VSW2_PAROT</name>
<accession>A0A8S1VSW2</accession>
<proteinExistence type="predicted"/>
<sequence>MIYRILQFQRMISKILRINSSKVQICFYMKSLYKLIKKVEEGQLDRNLNDEGYYFKSKPMSLLTQIRTDYQRLLQVLNNIIQNALTYSETGFVLVKIDSWDLNEIEFSIKMKEQLTSIRQIINQKHTTTSIQQQGFGLIICQILLKYLSLINRNRIKIESDGQDSGTTVHFIISIHISTQTQEQTYGQHSKKSFPRMRITNQYQIKISKQNSTEQVECDLSSVSFREIL</sequence>
<gene>
    <name evidence="2" type="ORF">POCTA_138.1.T0710295</name>
</gene>
<reference evidence="2" key="1">
    <citation type="submission" date="2021-01" db="EMBL/GenBank/DDBJ databases">
        <authorList>
            <consortium name="Genoscope - CEA"/>
            <person name="William W."/>
        </authorList>
    </citation>
    <scope>NUCLEOTIDE SEQUENCE</scope>
</reference>
<dbReference type="InterPro" id="IPR003594">
    <property type="entry name" value="HATPase_dom"/>
</dbReference>
<dbReference type="Proteomes" id="UP000683925">
    <property type="component" value="Unassembled WGS sequence"/>
</dbReference>
<feature type="domain" description="Histidine kinase/HSP90-like ATPase" evidence="1">
    <location>
        <begin position="69"/>
        <end position="173"/>
    </location>
</feature>
<evidence type="ECO:0000313" key="2">
    <source>
        <dbReference type="EMBL" id="CAD8178859.1"/>
    </source>
</evidence>
<evidence type="ECO:0000313" key="3">
    <source>
        <dbReference type="Proteomes" id="UP000683925"/>
    </source>
</evidence>
<evidence type="ECO:0000259" key="1">
    <source>
        <dbReference type="Pfam" id="PF02518"/>
    </source>
</evidence>
<dbReference type="Pfam" id="PF02518">
    <property type="entry name" value="HATPase_c"/>
    <property type="match status" value="1"/>
</dbReference>
<dbReference type="OrthoDB" id="60033at2759"/>
<keyword evidence="3" id="KW-1185">Reference proteome</keyword>
<organism evidence="2 3">
    <name type="scientific">Paramecium octaurelia</name>
    <dbReference type="NCBI Taxonomy" id="43137"/>
    <lineage>
        <taxon>Eukaryota</taxon>
        <taxon>Sar</taxon>
        <taxon>Alveolata</taxon>
        <taxon>Ciliophora</taxon>
        <taxon>Intramacronucleata</taxon>
        <taxon>Oligohymenophorea</taxon>
        <taxon>Peniculida</taxon>
        <taxon>Parameciidae</taxon>
        <taxon>Paramecium</taxon>
    </lineage>
</organism>
<protein>
    <recommendedName>
        <fullName evidence="1">Histidine kinase/HSP90-like ATPase domain-containing protein</fullName>
    </recommendedName>
</protein>
<dbReference type="AlphaFoldDB" id="A0A8S1VSW2"/>